<keyword evidence="1" id="KW-0808">Transferase</keyword>
<evidence type="ECO:0000256" key="4">
    <source>
        <dbReference type="ARBA" id="ARBA00022771"/>
    </source>
</evidence>
<keyword evidence="3" id="KW-0677">Repeat</keyword>
<evidence type="ECO:0000256" key="1">
    <source>
        <dbReference type="ARBA" id="ARBA00022679"/>
    </source>
</evidence>
<evidence type="ECO:0008006" key="12">
    <source>
        <dbReference type="Google" id="ProtNLM"/>
    </source>
</evidence>
<dbReference type="SUPFAM" id="SSF57850">
    <property type="entry name" value="RING/U-box"/>
    <property type="match status" value="1"/>
</dbReference>
<dbReference type="Pfam" id="PF26200">
    <property type="entry name" value="Rcat_RNF216"/>
    <property type="match status" value="1"/>
</dbReference>
<dbReference type="Gene3D" id="1.20.120.1750">
    <property type="match status" value="1"/>
</dbReference>
<name>A0ABP0BT91_9PEZI</name>
<keyword evidence="11" id="KW-1185">Reference proteome</keyword>
<evidence type="ECO:0000256" key="2">
    <source>
        <dbReference type="ARBA" id="ARBA00022723"/>
    </source>
</evidence>
<reference evidence="10 11" key="1">
    <citation type="submission" date="2024-01" db="EMBL/GenBank/DDBJ databases">
        <authorList>
            <person name="Allen C."/>
            <person name="Tagirdzhanova G."/>
        </authorList>
    </citation>
    <scope>NUCLEOTIDE SEQUENCE [LARGE SCALE GENOMIC DNA]</scope>
</reference>
<dbReference type="Proteomes" id="UP001642406">
    <property type="component" value="Unassembled WGS sequence"/>
</dbReference>
<dbReference type="Gene3D" id="3.40.50.410">
    <property type="entry name" value="von Willebrand factor, type A domain"/>
    <property type="match status" value="1"/>
</dbReference>
<comment type="caution">
    <text evidence="10">The sequence shown here is derived from an EMBL/GenBank/DDBJ whole genome shotgun (WGS) entry which is preliminary data.</text>
</comment>
<feature type="domain" description="RING-type" evidence="8">
    <location>
        <begin position="897"/>
        <end position="951"/>
    </location>
</feature>
<dbReference type="CDD" id="cd00198">
    <property type="entry name" value="vWFA"/>
    <property type="match status" value="1"/>
</dbReference>
<evidence type="ECO:0000256" key="6">
    <source>
        <dbReference type="ARBA" id="ARBA00022833"/>
    </source>
</evidence>
<accession>A0ABP0BT91</accession>
<feature type="domain" description="RING-type" evidence="9">
    <location>
        <begin position="893"/>
        <end position="1099"/>
    </location>
</feature>
<evidence type="ECO:0000256" key="7">
    <source>
        <dbReference type="PROSITE-ProRule" id="PRU00175"/>
    </source>
</evidence>
<protein>
    <recommendedName>
        <fullName evidence="12">Dihydroxyacid dehydratase</fullName>
    </recommendedName>
</protein>
<dbReference type="InterPro" id="IPR036465">
    <property type="entry name" value="vWFA_dom_sf"/>
</dbReference>
<dbReference type="InterPro" id="IPR001841">
    <property type="entry name" value="Znf_RING"/>
</dbReference>
<sequence length="1114" mass="121669">MDSDKRIYDLMVVTDATASMGMYLNALNDSLPEIIKISALTGCFSRIGIVAYRDYCGGKLTEWSGWHGLDENADVGVDNKSTKKASRRELLDFAKRLSPDYGGDWPEAAKTGLARAYANMRDNVGTVVVFFADAPPHTPATAGTNRQREIRTLNNADRALYGAEAAAFADWVTLANTLRTGTKQARVFSIVQSRLVDTLAPFAYLSARTGGACFEIPDSCGAAVISRVTLGILLTWMGVEKKETGASASASTAAKIAKYCRYRDTTNIKSLTNEADEKTETFWVRRDQKDVVKRVADNFEKVDVSVSDLKQFVAARKPAMADFSLRYKADEAYRTLVTTNLRDIIETDVAAVTVNPVFGSLWRTVCNDRLNEARDQLLTLFSQQVEAITDADKKARLRQWLEESYDYEAEILEMIDNVPAAEQFPCVFLDPTLDFAALAGGDDEDESGGGAPAGLTRADLLEIGRSCDARILRRLGRVLARLTYVESAAELPAHIAAKDKENILPGEPGFVPRIPLALARPEHKRKFWKVLLHTIVPGTMLGPRPAALLAALSLRMGMVLLRDAADRELLAFAGNWNTLDIPETWNTNCLNLLLSADKDYSARVPEGSTDTDAVVLTASDRALFQALVDYKLAEINLSTTLTARVGWQPDKTRVAMGPTATCRVCHFPRSVTIMSAQGLCGLCDKTVCRCATPEIHNEMVAAHVSAEDTANTPLAWVECSVRNCRAQYVVYNEDKLRVRAKCHYCRQQGHKADDPQAVSTAPYVECTTCLSRVIWPKAYRPAGFDEKAYSCPACTAGVVTIVDMPTTASQLVEENGRDWLLRNDGNKIAEPFNNRSLFYTISTAGTDGFAAAVEVLPGDESTTPEFTLKAKKVRNADAVVAELRRWIASRRAEGGTCSLCFSSMNKQKLRAACGRRGCAQRICSDCHSAWYGLNTRGNILNVAALSCPFCRRQPAPSIIAGNTGLNTLGNLRAAVDNAGTWIYAWCNDCGMAKEFAERVCARGAPPEVENWQCNDCEDAAAEAAAAAATTAGGTSASAGPTQRYRECPGCGTMTQKISGCDHITCTVDGCGAHWCFFCGKAVPEDSIYEHMRQEHGGWYGGIAEDYVTDDEYDD</sequence>
<gene>
    <name evidence="10" type="ORF">SBRCBS47491_005015</name>
</gene>
<dbReference type="PROSITE" id="PS51873">
    <property type="entry name" value="TRIAD"/>
    <property type="match status" value="1"/>
</dbReference>
<evidence type="ECO:0000256" key="5">
    <source>
        <dbReference type="ARBA" id="ARBA00022786"/>
    </source>
</evidence>
<keyword evidence="6" id="KW-0862">Zinc</keyword>
<organism evidence="10 11">
    <name type="scientific">Sporothrix bragantina</name>
    <dbReference type="NCBI Taxonomy" id="671064"/>
    <lineage>
        <taxon>Eukaryota</taxon>
        <taxon>Fungi</taxon>
        <taxon>Dikarya</taxon>
        <taxon>Ascomycota</taxon>
        <taxon>Pezizomycotina</taxon>
        <taxon>Sordariomycetes</taxon>
        <taxon>Sordariomycetidae</taxon>
        <taxon>Ophiostomatales</taxon>
        <taxon>Ophiostomataceae</taxon>
        <taxon>Sporothrix</taxon>
    </lineage>
</organism>
<keyword evidence="4 7" id="KW-0863">Zinc-finger</keyword>
<dbReference type="PROSITE" id="PS50089">
    <property type="entry name" value="ZF_RING_2"/>
    <property type="match status" value="1"/>
</dbReference>
<dbReference type="EMBL" id="CAWUHC010000041">
    <property type="protein sequence ID" value="CAK7222883.1"/>
    <property type="molecule type" value="Genomic_DNA"/>
</dbReference>
<evidence type="ECO:0000256" key="3">
    <source>
        <dbReference type="ARBA" id="ARBA00022737"/>
    </source>
</evidence>
<keyword evidence="5" id="KW-0833">Ubl conjugation pathway</keyword>
<evidence type="ECO:0000313" key="10">
    <source>
        <dbReference type="EMBL" id="CAK7222883.1"/>
    </source>
</evidence>
<keyword evidence="2" id="KW-0479">Metal-binding</keyword>
<evidence type="ECO:0000259" key="9">
    <source>
        <dbReference type="PROSITE" id="PS51873"/>
    </source>
</evidence>
<evidence type="ECO:0000313" key="11">
    <source>
        <dbReference type="Proteomes" id="UP001642406"/>
    </source>
</evidence>
<dbReference type="InterPro" id="IPR044066">
    <property type="entry name" value="TRIAD_supradom"/>
</dbReference>
<proteinExistence type="predicted"/>
<evidence type="ECO:0000259" key="8">
    <source>
        <dbReference type="PROSITE" id="PS50089"/>
    </source>
</evidence>
<dbReference type="SUPFAM" id="SSF53300">
    <property type="entry name" value="vWA-like"/>
    <property type="match status" value="1"/>
</dbReference>